<keyword evidence="1" id="KW-0472">Membrane</keyword>
<name>A0A7Z0UD83_9HYPH</name>
<dbReference type="Pfam" id="PF04143">
    <property type="entry name" value="Sulf_transp"/>
    <property type="match status" value="1"/>
</dbReference>
<dbReference type="AlphaFoldDB" id="A0A7Z0UD83"/>
<evidence type="ECO:0000313" key="3">
    <source>
        <dbReference type="Proteomes" id="UP000532162"/>
    </source>
</evidence>
<dbReference type="EMBL" id="JACCPJ010000005">
    <property type="protein sequence ID" value="NZD63435.1"/>
    <property type="molecule type" value="Genomic_DNA"/>
</dbReference>
<accession>A0A7Z0UD83</accession>
<gene>
    <name evidence="2" type="ORF">HX900_20285</name>
</gene>
<comment type="caution">
    <text evidence="2">The sequence shown here is derived from an EMBL/GenBank/DDBJ whole genome shotgun (WGS) entry which is preliminary data.</text>
</comment>
<evidence type="ECO:0000313" key="2">
    <source>
        <dbReference type="EMBL" id="NZD63435.1"/>
    </source>
</evidence>
<feature type="transmembrane region" description="Helical" evidence="1">
    <location>
        <begin position="62"/>
        <end position="81"/>
    </location>
</feature>
<keyword evidence="1" id="KW-1133">Transmembrane helix</keyword>
<evidence type="ECO:0000256" key="1">
    <source>
        <dbReference type="SAM" id="Phobius"/>
    </source>
</evidence>
<reference evidence="2 3" key="1">
    <citation type="submission" date="2020-07" db="EMBL/GenBank/DDBJ databases">
        <authorList>
            <person name="Sun Q."/>
        </authorList>
    </citation>
    <scope>NUCLEOTIDE SEQUENCE [LARGE SCALE GENOMIC DNA]</scope>
    <source>
        <strain evidence="2 3">WYCCWR 11290</strain>
    </source>
</reference>
<keyword evidence="1" id="KW-0812">Transmembrane</keyword>
<organism evidence="2 3">
    <name type="scientific">Rhizobium changzhiense</name>
    <dbReference type="NCBI Taxonomy" id="2692317"/>
    <lineage>
        <taxon>Bacteria</taxon>
        <taxon>Pseudomonadati</taxon>
        <taxon>Pseudomonadota</taxon>
        <taxon>Alphaproteobacteria</taxon>
        <taxon>Hyphomicrobiales</taxon>
        <taxon>Rhizobiaceae</taxon>
        <taxon>Rhizobium/Agrobacterium group</taxon>
        <taxon>Rhizobium</taxon>
    </lineage>
</organism>
<protein>
    <submittedName>
        <fullName evidence="2">YeeE/YedE family protein</fullName>
    </submittedName>
</protein>
<dbReference type="InterPro" id="IPR007272">
    <property type="entry name" value="Sulf_transp_TsuA/YedE"/>
</dbReference>
<dbReference type="Proteomes" id="UP000532162">
    <property type="component" value="Unassembled WGS sequence"/>
</dbReference>
<sequence>MGLVSGSIANGIVRGRFGLARPKLSAVRDRFTGGMLMGAGSALIPGGNDSLILQGIPSGSPLAFVAYGIVLATIGVLLLTVPRFNVH</sequence>
<proteinExistence type="predicted"/>